<dbReference type="SUPFAM" id="SSF81606">
    <property type="entry name" value="PP2C-like"/>
    <property type="match status" value="1"/>
</dbReference>
<dbReference type="PANTHER" id="PTHR12320">
    <property type="entry name" value="PROTEIN PHOSPHATASE 2C"/>
    <property type="match status" value="1"/>
</dbReference>
<name>A0A2T0WDJ1_9BACT</name>
<dbReference type="AlphaFoldDB" id="A0A2T0WDJ1"/>
<dbReference type="Proteomes" id="UP000238157">
    <property type="component" value="Unassembled WGS sequence"/>
</dbReference>
<dbReference type="EMBL" id="PVTR01000017">
    <property type="protein sequence ID" value="PRY84778.1"/>
    <property type="molecule type" value="Genomic_DNA"/>
</dbReference>
<sequence>MQNYIQTQISDIGGRQENQDFASFRGTKFGFLSVVCDGMGGAKGGSYASQLASQIVIDDITNSASDDPRNALQNAVQKANFEVFRVSINDSKYKGMGTTITVLLLTQEKAYICHVGDSRVYQFRKGQKIYRTYDHSVVFRMLKEGILKTEEQARNHSRSNELSRVLGIQPFVDIEIAEVTYQKDDIFLLCTDGICGELTDEQIENIVRQNTIVDNLANTLIKTVNQTCFAKGGGHDNLTVSLVQAKTNSNIITSQAKNSNSLIYISLMIVFFIIFVGALLSNEYLRVRPLQMQNETFKKTLDSLGVKPTEKETKPPITPLDSLQKIIKIKSDSLQQVTTDLKDVIKLVKEKKWAEYNKKLQEIQPTKPKASASEATEGQKN</sequence>
<feature type="domain" description="PPM-type phosphatase" evidence="2">
    <location>
        <begin position="6"/>
        <end position="245"/>
    </location>
</feature>
<evidence type="ECO:0000313" key="3">
    <source>
        <dbReference type="EMBL" id="PRY84778.1"/>
    </source>
</evidence>
<accession>A0A2T0WDJ1</accession>
<evidence type="ECO:0000259" key="2">
    <source>
        <dbReference type="PROSITE" id="PS51746"/>
    </source>
</evidence>
<keyword evidence="1" id="KW-0472">Membrane</keyword>
<organism evidence="3 4">
    <name type="scientific">Mongoliibacter ruber</name>
    <dbReference type="NCBI Taxonomy" id="1750599"/>
    <lineage>
        <taxon>Bacteria</taxon>
        <taxon>Pseudomonadati</taxon>
        <taxon>Bacteroidota</taxon>
        <taxon>Cytophagia</taxon>
        <taxon>Cytophagales</taxon>
        <taxon>Cyclobacteriaceae</taxon>
        <taxon>Mongoliibacter</taxon>
    </lineage>
</organism>
<dbReference type="Pfam" id="PF13672">
    <property type="entry name" value="PP2C_2"/>
    <property type="match status" value="1"/>
</dbReference>
<evidence type="ECO:0000256" key="1">
    <source>
        <dbReference type="SAM" id="Phobius"/>
    </source>
</evidence>
<comment type="caution">
    <text evidence="3">The sequence shown here is derived from an EMBL/GenBank/DDBJ whole genome shotgun (WGS) entry which is preliminary data.</text>
</comment>
<dbReference type="InterPro" id="IPR039123">
    <property type="entry name" value="PPTC7"/>
</dbReference>
<dbReference type="CDD" id="cd00143">
    <property type="entry name" value="PP2Cc"/>
    <property type="match status" value="1"/>
</dbReference>
<keyword evidence="1" id="KW-1133">Transmembrane helix</keyword>
<evidence type="ECO:0000313" key="4">
    <source>
        <dbReference type="Proteomes" id="UP000238157"/>
    </source>
</evidence>
<dbReference type="InterPro" id="IPR001932">
    <property type="entry name" value="PPM-type_phosphatase-like_dom"/>
</dbReference>
<reference evidence="3 4" key="1">
    <citation type="submission" date="2018-03" db="EMBL/GenBank/DDBJ databases">
        <title>Genomic Encyclopedia of Archaeal and Bacterial Type Strains, Phase II (KMG-II): from individual species to whole genera.</title>
        <authorList>
            <person name="Goeker M."/>
        </authorList>
    </citation>
    <scope>NUCLEOTIDE SEQUENCE [LARGE SCALE GENOMIC DNA]</scope>
    <source>
        <strain evidence="3 4">DSM 27929</strain>
    </source>
</reference>
<keyword evidence="4" id="KW-1185">Reference proteome</keyword>
<dbReference type="PANTHER" id="PTHR12320:SF1">
    <property type="entry name" value="PROTEIN PHOSPHATASE PTC7 HOMOLOG"/>
    <property type="match status" value="1"/>
</dbReference>
<dbReference type="PROSITE" id="PS51746">
    <property type="entry name" value="PPM_2"/>
    <property type="match status" value="1"/>
</dbReference>
<dbReference type="Gene3D" id="3.60.40.10">
    <property type="entry name" value="PPM-type phosphatase domain"/>
    <property type="match status" value="1"/>
</dbReference>
<keyword evidence="1" id="KW-0812">Transmembrane</keyword>
<gene>
    <name evidence="3" type="ORF">CLW00_11755</name>
</gene>
<dbReference type="InterPro" id="IPR036457">
    <property type="entry name" value="PPM-type-like_dom_sf"/>
</dbReference>
<dbReference type="GO" id="GO:0004722">
    <property type="term" value="F:protein serine/threonine phosphatase activity"/>
    <property type="evidence" value="ECO:0007669"/>
    <property type="project" value="TreeGrafter"/>
</dbReference>
<dbReference type="SMART" id="SM00331">
    <property type="entry name" value="PP2C_SIG"/>
    <property type="match status" value="1"/>
</dbReference>
<dbReference type="SMART" id="SM00332">
    <property type="entry name" value="PP2Cc"/>
    <property type="match status" value="1"/>
</dbReference>
<proteinExistence type="predicted"/>
<feature type="transmembrane region" description="Helical" evidence="1">
    <location>
        <begin position="262"/>
        <end position="280"/>
    </location>
</feature>
<protein>
    <submittedName>
        <fullName evidence="3">Serine/threonine protein phosphatase PrpC</fullName>
    </submittedName>
</protein>